<feature type="non-terminal residue" evidence="11">
    <location>
        <position position="1"/>
    </location>
</feature>
<sequence>QEYPRLLQVGDELLTKNLIMKKTFKYRLYPNKQQKEKINQTLETCRILYNEFLAERKEAYEQEQRKITCFEQINSLPSRKETNPFLGEVFSQILQDIARRVHKNFLAFFRRLKTQAENGVSAKQKAGYPRFKSKFRYDNFTYPQHGFKLINGQQIYFSQMGNINIRKHRELLGEVKTCSIIVKNNKYYACFSCEVETRPLPKTGKKVGIDLGLTSFLATSDGKLHQAPKTYKKVEKRLGEIQRIVSKRKKGSKRRKKAVSKLSVKHEKVANQRKDIVHKLSRKLVENYDFIAYEKLEIKEMIEKSPYRSLTKGINDAGWGLFVNILLSKVAETGKVGKPVEPKNTTQMCSDCHNLAPIKLDLSVREYNCYYCSYQENRDINAAKNVLWKATTELGTNSEIQAHASP</sequence>
<gene>
    <name evidence="11" type="ORF">GMARGA_LOCUS41036</name>
</gene>
<evidence type="ECO:0000256" key="7">
    <source>
        <dbReference type="ARBA" id="ARBA00023172"/>
    </source>
</evidence>
<dbReference type="Proteomes" id="UP000789901">
    <property type="component" value="Unassembled WGS sequence"/>
</dbReference>
<evidence type="ECO:0000256" key="1">
    <source>
        <dbReference type="ARBA" id="ARBA00008761"/>
    </source>
</evidence>
<feature type="domain" description="Cas12f1-like TNB" evidence="9">
    <location>
        <begin position="319"/>
        <end position="386"/>
    </location>
</feature>
<evidence type="ECO:0000259" key="10">
    <source>
        <dbReference type="Pfam" id="PF12323"/>
    </source>
</evidence>
<dbReference type="InterPro" id="IPR021027">
    <property type="entry name" value="Transposase_put_HTH"/>
</dbReference>
<evidence type="ECO:0000259" key="8">
    <source>
        <dbReference type="Pfam" id="PF01385"/>
    </source>
</evidence>
<comment type="similarity">
    <text evidence="2">In the N-terminal section; belongs to the transposase 2 family.</text>
</comment>
<dbReference type="Pfam" id="PF12323">
    <property type="entry name" value="HTH_OrfB_IS605"/>
    <property type="match status" value="1"/>
</dbReference>
<evidence type="ECO:0000313" key="12">
    <source>
        <dbReference type="Proteomes" id="UP000789901"/>
    </source>
</evidence>
<proteinExistence type="inferred from homology"/>
<feature type="domain" description="Transposase putative helix-turn-helix" evidence="10">
    <location>
        <begin position="20"/>
        <end position="64"/>
    </location>
</feature>
<feature type="non-terminal residue" evidence="11">
    <location>
        <position position="406"/>
    </location>
</feature>
<dbReference type="NCBIfam" id="NF040570">
    <property type="entry name" value="guided_TnpB"/>
    <property type="match status" value="1"/>
</dbReference>
<feature type="domain" description="Probable transposase IS891/IS1136/IS1341" evidence="8">
    <location>
        <begin position="191"/>
        <end position="303"/>
    </location>
</feature>
<name>A0ABN7XB31_GIGMA</name>
<keyword evidence="4" id="KW-0479">Metal-binding</keyword>
<comment type="caution">
    <text evidence="11">The sequence shown here is derived from an EMBL/GenBank/DDBJ whole genome shotgun (WGS) entry which is preliminary data.</text>
</comment>
<keyword evidence="12" id="KW-1185">Reference proteome</keyword>
<reference evidence="11 12" key="1">
    <citation type="submission" date="2021-06" db="EMBL/GenBank/DDBJ databases">
        <authorList>
            <person name="Kallberg Y."/>
            <person name="Tangrot J."/>
            <person name="Rosling A."/>
        </authorList>
    </citation>
    <scope>NUCLEOTIDE SEQUENCE [LARGE SCALE GENOMIC DNA]</scope>
    <source>
        <strain evidence="11 12">120-4 pot B 10/14</strain>
    </source>
</reference>
<dbReference type="Pfam" id="PF01385">
    <property type="entry name" value="OrfB_IS605"/>
    <property type="match status" value="1"/>
</dbReference>
<keyword evidence="5" id="KW-0862">Zinc</keyword>
<evidence type="ECO:0000256" key="6">
    <source>
        <dbReference type="ARBA" id="ARBA00023125"/>
    </source>
</evidence>
<evidence type="ECO:0000256" key="4">
    <source>
        <dbReference type="ARBA" id="ARBA00022723"/>
    </source>
</evidence>
<keyword evidence="6" id="KW-0238">DNA-binding</keyword>
<keyword evidence="7" id="KW-0233">DNA recombination</keyword>
<dbReference type="InterPro" id="IPR001959">
    <property type="entry name" value="Transposase"/>
</dbReference>
<comment type="similarity">
    <text evidence="1">In the C-terminal section; belongs to the transposase 35 family.</text>
</comment>
<dbReference type="EMBL" id="CAJVQB010109380">
    <property type="protein sequence ID" value="CAG8852043.1"/>
    <property type="molecule type" value="Genomic_DNA"/>
</dbReference>
<keyword evidence="3" id="KW-0815">Transposition</keyword>
<dbReference type="Pfam" id="PF07282">
    <property type="entry name" value="Cas12f1-like_TNB"/>
    <property type="match status" value="1"/>
</dbReference>
<evidence type="ECO:0000256" key="2">
    <source>
        <dbReference type="ARBA" id="ARBA00011044"/>
    </source>
</evidence>
<dbReference type="InterPro" id="IPR051399">
    <property type="entry name" value="RNA-guided_DNA_endo/Transpos"/>
</dbReference>
<dbReference type="InterPro" id="IPR010095">
    <property type="entry name" value="Cas12f1-like_TNB"/>
</dbReference>
<evidence type="ECO:0000313" key="11">
    <source>
        <dbReference type="EMBL" id="CAG8852043.1"/>
    </source>
</evidence>
<organism evidence="11 12">
    <name type="scientific">Gigaspora margarita</name>
    <dbReference type="NCBI Taxonomy" id="4874"/>
    <lineage>
        <taxon>Eukaryota</taxon>
        <taxon>Fungi</taxon>
        <taxon>Fungi incertae sedis</taxon>
        <taxon>Mucoromycota</taxon>
        <taxon>Glomeromycotina</taxon>
        <taxon>Glomeromycetes</taxon>
        <taxon>Diversisporales</taxon>
        <taxon>Gigasporaceae</taxon>
        <taxon>Gigaspora</taxon>
    </lineage>
</organism>
<evidence type="ECO:0000256" key="3">
    <source>
        <dbReference type="ARBA" id="ARBA00022578"/>
    </source>
</evidence>
<dbReference type="PANTHER" id="PTHR30405:SF25">
    <property type="entry name" value="RNA-GUIDED DNA ENDONUCLEASE INSQ-RELATED"/>
    <property type="match status" value="1"/>
</dbReference>
<dbReference type="PANTHER" id="PTHR30405">
    <property type="entry name" value="TRANSPOSASE"/>
    <property type="match status" value="1"/>
</dbReference>
<evidence type="ECO:0000256" key="5">
    <source>
        <dbReference type="ARBA" id="ARBA00022833"/>
    </source>
</evidence>
<accession>A0ABN7XB31</accession>
<evidence type="ECO:0000259" key="9">
    <source>
        <dbReference type="Pfam" id="PF07282"/>
    </source>
</evidence>
<protein>
    <submittedName>
        <fullName evidence="11">11858_t:CDS:1</fullName>
    </submittedName>
</protein>